<accession>A0A8S1W7P0</accession>
<sequence>MPPKIITLPTWKKFIFDFIFQQERKGSLKMIVSRVEIFLLTVYTIFQRKVQISFCLLLVSFYKIVTSRKEISFMIHLRYINATPQCEGMCHASATRNRPIKFNVDTLGYYILCNQKQSANSLFVMYIGNRFFNVQINHSTILC</sequence>
<reference evidence="1" key="1">
    <citation type="submission" date="2021-01" db="EMBL/GenBank/DDBJ databases">
        <authorList>
            <consortium name="Genoscope - CEA"/>
            <person name="William W."/>
        </authorList>
    </citation>
    <scope>NUCLEOTIDE SEQUENCE</scope>
</reference>
<protein>
    <submittedName>
        <fullName evidence="1">Uncharacterized protein</fullName>
    </submittedName>
</protein>
<gene>
    <name evidence="1" type="ORF">PPENT_87.1.T0860239</name>
</gene>
<name>A0A8S1W7P0_9CILI</name>
<comment type="caution">
    <text evidence="1">The sequence shown here is derived from an EMBL/GenBank/DDBJ whole genome shotgun (WGS) entry which is preliminary data.</text>
</comment>
<evidence type="ECO:0000313" key="1">
    <source>
        <dbReference type="EMBL" id="CAD8186258.1"/>
    </source>
</evidence>
<dbReference type="EMBL" id="CAJJDO010000086">
    <property type="protein sequence ID" value="CAD8186258.1"/>
    <property type="molecule type" value="Genomic_DNA"/>
</dbReference>
<keyword evidence="2" id="KW-1185">Reference proteome</keyword>
<organism evidence="1 2">
    <name type="scientific">Paramecium pentaurelia</name>
    <dbReference type="NCBI Taxonomy" id="43138"/>
    <lineage>
        <taxon>Eukaryota</taxon>
        <taxon>Sar</taxon>
        <taxon>Alveolata</taxon>
        <taxon>Ciliophora</taxon>
        <taxon>Intramacronucleata</taxon>
        <taxon>Oligohymenophorea</taxon>
        <taxon>Peniculida</taxon>
        <taxon>Parameciidae</taxon>
        <taxon>Paramecium</taxon>
    </lineage>
</organism>
<proteinExistence type="predicted"/>
<evidence type="ECO:0000313" key="2">
    <source>
        <dbReference type="Proteomes" id="UP000689195"/>
    </source>
</evidence>
<dbReference type="Proteomes" id="UP000689195">
    <property type="component" value="Unassembled WGS sequence"/>
</dbReference>
<dbReference type="AlphaFoldDB" id="A0A8S1W7P0"/>